<dbReference type="Proteomes" id="UP000650466">
    <property type="component" value="Unassembled WGS sequence"/>
</dbReference>
<keyword evidence="3" id="KW-1185">Reference proteome</keyword>
<dbReference type="SUPFAM" id="SSF109854">
    <property type="entry name" value="DinB/YfiT-like putative metalloenzymes"/>
    <property type="match status" value="1"/>
</dbReference>
<reference evidence="2" key="1">
    <citation type="submission" date="2020-09" db="EMBL/GenBank/DDBJ databases">
        <title>Draft Genome Sequence of Paenibacillus sp. WST5.</title>
        <authorList>
            <person name="Bao Z."/>
        </authorList>
    </citation>
    <scope>NUCLEOTIDE SEQUENCE</scope>
    <source>
        <strain evidence="2">WST5</strain>
    </source>
</reference>
<evidence type="ECO:0000313" key="2">
    <source>
        <dbReference type="EMBL" id="MBD0384873.1"/>
    </source>
</evidence>
<feature type="domain" description="DinB-like" evidence="1">
    <location>
        <begin position="39"/>
        <end position="163"/>
    </location>
</feature>
<proteinExistence type="predicted"/>
<dbReference type="GO" id="GO:0016787">
    <property type="term" value="F:hydrolase activity"/>
    <property type="evidence" value="ECO:0007669"/>
    <property type="project" value="UniProtKB-KW"/>
</dbReference>
<keyword evidence="2" id="KW-0378">Hydrolase</keyword>
<organism evidence="2 3">
    <name type="scientific">Paenibacillus sedimenti</name>
    <dbReference type="NCBI Taxonomy" id="2770274"/>
    <lineage>
        <taxon>Bacteria</taxon>
        <taxon>Bacillati</taxon>
        <taxon>Bacillota</taxon>
        <taxon>Bacilli</taxon>
        <taxon>Bacillales</taxon>
        <taxon>Paenibacillaceae</taxon>
        <taxon>Paenibacillus</taxon>
    </lineage>
</organism>
<accession>A0A926KX15</accession>
<dbReference type="EMBL" id="JACVVD010000032">
    <property type="protein sequence ID" value="MBD0384873.1"/>
    <property type="molecule type" value="Genomic_DNA"/>
</dbReference>
<dbReference type="InterPro" id="IPR034660">
    <property type="entry name" value="DinB/YfiT-like"/>
</dbReference>
<dbReference type="RefSeq" id="WP_188178631.1">
    <property type="nucleotide sequence ID" value="NZ_JACVVD010000032.1"/>
</dbReference>
<gene>
    <name evidence="2" type="ORF">ICC18_33225</name>
</gene>
<protein>
    <submittedName>
        <fullName evidence="2">Metal-dependent hydrolase</fullName>
    </submittedName>
</protein>
<evidence type="ECO:0000259" key="1">
    <source>
        <dbReference type="Pfam" id="PF12867"/>
    </source>
</evidence>
<dbReference type="Gene3D" id="1.20.120.450">
    <property type="entry name" value="dinb family like domain"/>
    <property type="match status" value="1"/>
</dbReference>
<dbReference type="Pfam" id="PF12867">
    <property type="entry name" value="DinB_2"/>
    <property type="match status" value="1"/>
</dbReference>
<sequence length="172" mass="20674">MDSSLFLNDFIEHKNPSFKDIQVWIQEIEKTPLLIRNSVIDLNEEQLDTTYRLGGWTIRQIVHHIADNNLNAYFRFKRTLTEECPVIPSYNHDKWAELIDYKEPISNSLQLIDIIYSRFLVLLRNLEHSEYKRTMNSEYFGVMSLEKALQRFLWHDRHHLAQIELVRQRNSV</sequence>
<dbReference type="InterPro" id="IPR024775">
    <property type="entry name" value="DinB-like"/>
</dbReference>
<name>A0A926KX15_9BACL</name>
<evidence type="ECO:0000313" key="3">
    <source>
        <dbReference type="Proteomes" id="UP000650466"/>
    </source>
</evidence>
<dbReference type="AlphaFoldDB" id="A0A926KX15"/>
<dbReference type="NCBIfam" id="NF009807">
    <property type="entry name" value="PRK13291.1"/>
    <property type="match status" value="1"/>
</dbReference>
<comment type="caution">
    <text evidence="2">The sequence shown here is derived from an EMBL/GenBank/DDBJ whole genome shotgun (WGS) entry which is preliminary data.</text>
</comment>